<evidence type="ECO:0000313" key="3">
    <source>
        <dbReference type="EMBL" id="BBO24868.1"/>
    </source>
</evidence>
<feature type="signal peptide" evidence="1">
    <location>
        <begin position="1"/>
        <end position="27"/>
    </location>
</feature>
<dbReference type="AlphaFoldDB" id="A0A809RE03"/>
<protein>
    <recommendedName>
        <fullName evidence="2">Ice-binding protein C-terminal domain-containing protein</fullName>
    </recommendedName>
</protein>
<proteinExistence type="predicted"/>
<gene>
    <name evidence="3" type="ORF">NPRO_24630</name>
</gene>
<dbReference type="InterPro" id="IPR013424">
    <property type="entry name" value="Ice-binding_C"/>
</dbReference>
<feature type="chain" id="PRO_5035292153" description="Ice-binding protein C-terminal domain-containing protein" evidence="1">
    <location>
        <begin position="28"/>
        <end position="179"/>
    </location>
</feature>
<accession>A0A809RE03</accession>
<dbReference type="NCBIfam" id="TIGR02595">
    <property type="entry name" value="PEP_CTERM"/>
    <property type="match status" value="1"/>
</dbReference>
<feature type="domain" description="Ice-binding protein C-terminal" evidence="2">
    <location>
        <begin position="156"/>
        <end position="178"/>
    </location>
</feature>
<evidence type="ECO:0000259" key="2">
    <source>
        <dbReference type="Pfam" id="PF07589"/>
    </source>
</evidence>
<organism evidence="3 4">
    <name type="scientific">Candidatus Nitrosymbiomonas proteolyticus</name>
    <dbReference type="NCBI Taxonomy" id="2608984"/>
    <lineage>
        <taxon>Bacteria</taxon>
        <taxon>Bacillati</taxon>
        <taxon>Armatimonadota</taxon>
        <taxon>Armatimonadota incertae sedis</taxon>
        <taxon>Candidatus Nitrosymbiomonas</taxon>
    </lineage>
</organism>
<evidence type="ECO:0000313" key="4">
    <source>
        <dbReference type="Proteomes" id="UP000662873"/>
    </source>
</evidence>
<reference evidence="3" key="1">
    <citation type="journal article" name="DNA Res.">
        <title>The physiological potential of anammox bacteria as revealed by their core genome structure.</title>
        <authorList>
            <person name="Okubo T."/>
            <person name="Toyoda A."/>
            <person name="Fukuhara K."/>
            <person name="Uchiyama I."/>
            <person name="Harigaya Y."/>
            <person name="Kuroiwa M."/>
            <person name="Suzuki T."/>
            <person name="Murakami Y."/>
            <person name="Suwa Y."/>
            <person name="Takami H."/>
        </authorList>
    </citation>
    <scope>NUCLEOTIDE SEQUENCE</scope>
    <source>
        <strain evidence="3">317325-2</strain>
    </source>
</reference>
<dbReference type="EMBL" id="AP021858">
    <property type="protein sequence ID" value="BBO24868.1"/>
    <property type="molecule type" value="Genomic_DNA"/>
</dbReference>
<name>A0A809RE03_9BACT</name>
<evidence type="ECO:0000256" key="1">
    <source>
        <dbReference type="SAM" id="SignalP"/>
    </source>
</evidence>
<dbReference type="Proteomes" id="UP000662873">
    <property type="component" value="Chromosome"/>
</dbReference>
<sequence>MNIKTISRAMPFALAATALFAPTSAYAGLDGSTMGWQYYAYGGAYNSQTNFVVGPGVEGNFAGYFDIDVDDTSITFDYMATSTWSTSSLSLSPTIYNGIAMRMVSGPAFSSVTIDASTNMVGFNSSRVSFTGSEIQVDWMDLSFTPDTIVKLNVNAVPEPTSMAALALGSVAFLRRRRK</sequence>
<dbReference type="Pfam" id="PF07589">
    <property type="entry name" value="PEP-CTERM"/>
    <property type="match status" value="1"/>
</dbReference>
<dbReference type="KEGG" id="npy:NPRO_24630"/>
<keyword evidence="1" id="KW-0732">Signal</keyword>